<dbReference type="EMBL" id="BAABME010004728">
    <property type="protein sequence ID" value="GAA0163360.1"/>
    <property type="molecule type" value="Genomic_DNA"/>
</dbReference>
<sequence length="115" mass="12806">MELTIAANKGKGANTAAIAPYKAKYDAKRPGGASKIEKKDARAITSKSTKFSFKTKRTKGGLDLGDNKRLTLKEMQTKEYPFFESDILGMFEKLLNEKLIELPEPNHPEEANRST</sequence>
<reference evidence="1 2" key="1">
    <citation type="submission" date="2024-01" db="EMBL/GenBank/DDBJ databases">
        <title>The complete chloroplast genome sequence of Lithospermum erythrorhizon: insights into the phylogenetic relationship among Boraginaceae species and the maternal lineages of purple gromwells.</title>
        <authorList>
            <person name="Okada T."/>
            <person name="Watanabe K."/>
        </authorList>
    </citation>
    <scope>NUCLEOTIDE SEQUENCE [LARGE SCALE GENOMIC DNA]</scope>
</reference>
<dbReference type="Proteomes" id="UP001454036">
    <property type="component" value="Unassembled WGS sequence"/>
</dbReference>
<name>A0AAV3QH08_LITER</name>
<dbReference type="AlphaFoldDB" id="A0AAV3QH08"/>
<comment type="caution">
    <text evidence="1">The sequence shown here is derived from an EMBL/GenBank/DDBJ whole genome shotgun (WGS) entry which is preliminary data.</text>
</comment>
<accession>A0AAV3QH08</accession>
<protein>
    <submittedName>
        <fullName evidence="1">Uncharacterized protein</fullName>
    </submittedName>
</protein>
<keyword evidence="2" id="KW-1185">Reference proteome</keyword>
<organism evidence="1 2">
    <name type="scientific">Lithospermum erythrorhizon</name>
    <name type="common">Purple gromwell</name>
    <name type="synonym">Lithospermum officinale var. erythrorhizon</name>
    <dbReference type="NCBI Taxonomy" id="34254"/>
    <lineage>
        <taxon>Eukaryota</taxon>
        <taxon>Viridiplantae</taxon>
        <taxon>Streptophyta</taxon>
        <taxon>Embryophyta</taxon>
        <taxon>Tracheophyta</taxon>
        <taxon>Spermatophyta</taxon>
        <taxon>Magnoliopsida</taxon>
        <taxon>eudicotyledons</taxon>
        <taxon>Gunneridae</taxon>
        <taxon>Pentapetalae</taxon>
        <taxon>asterids</taxon>
        <taxon>lamiids</taxon>
        <taxon>Boraginales</taxon>
        <taxon>Boraginaceae</taxon>
        <taxon>Boraginoideae</taxon>
        <taxon>Lithospermeae</taxon>
        <taxon>Lithospermum</taxon>
    </lineage>
</organism>
<evidence type="ECO:0000313" key="1">
    <source>
        <dbReference type="EMBL" id="GAA0163360.1"/>
    </source>
</evidence>
<gene>
    <name evidence="1" type="ORF">LIER_19245</name>
</gene>
<proteinExistence type="predicted"/>
<evidence type="ECO:0000313" key="2">
    <source>
        <dbReference type="Proteomes" id="UP001454036"/>
    </source>
</evidence>